<gene>
    <name evidence="1" type="ORF">PG994_009996</name>
</gene>
<evidence type="ECO:0000313" key="2">
    <source>
        <dbReference type="Proteomes" id="UP001480595"/>
    </source>
</evidence>
<dbReference type="GeneID" id="92094468"/>
<organism evidence="1 2">
    <name type="scientific">Apiospora phragmitis</name>
    <dbReference type="NCBI Taxonomy" id="2905665"/>
    <lineage>
        <taxon>Eukaryota</taxon>
        <taxon>Fungi</taxon>
        <taxon>Dikarya</taxon>
        <taxon>Ascomycota</taxon>
        <taxon>Pezizomycotina</taxon>
        <taxon>Sordariomycetes</taxon>
        <taxon>Xylariomycetidae</taxon>
        <taxon>Amphisphaeriales</taxon>
        <taxon>Apiosporaceae</taxon>
        <taxon>Apiospora</taxon>
    </lineage>
</organism>
<dbReference type="Proteomes" id="UP001480595">
    <property type="component" value="Unassembled WGS sequence"/>
</dbReference>
<evidence type="ECO:0000313" key="1">
    <source>
        <dbReference type="EMBL" id="KAK8048266.1"/>
    </source>
</evidence>
<name>A0ABR1TNN2_9PEZI</name>
<reference evidence="1 2" key="1">
    <citation type="submission" date="2023-01" db="EMBL/GenBank/DDBJ databases">
        <title>Analysis of 21 Apiospora genomes using comparative genomics revels a genus with tremendous synthesis potential of carbohydrate active enzymes and secondary metabolites.</title>
        <authorList>
            <person name="Sorensen T."/>
        </authorList>
    </citation>
    <scope>NUCLEOTIDE SEQUENCE [LARGE SCALE GENOMIC DNA]</scope>
    <source>
        <strain evidence="1 2">CBS 135458</strain>
    </source>
</reference>
<accession>A0ABR1TNN2</accession>
<dbReference type="RefSeq" id="XP_066710515.1">
    <property type="nucleotide sequence ID" value="XM_066861405.1"/>
</dbReference>
<comment type="caution">
    <text evidence="1">The sequence shown here is derived from an EMBL/GenBank/DDBJ whole genome shotgun (WGS) entry which is preliminary data.</text>
</comment>
<keyword evidence="2" id="KW-1185">Reference proteome</keyword>
<dbReference type="EMBL" id="JAQQWL010000011">
    <property type="protein sequence ID" value="KAK8048266.1"/>
    <property type="molecule type" value="Genomic_DNA"/>
</dbReference>
<sequence>MGIPPNGRRASSRYYRSRRSGRLSHLAELEASLHDTGLRPVIPSIDVAFLSCFSSLSNLQAFILAEDCRIEACVVMAYQVSESWMARCCTAHSQLSTDVAAPVEAMPPYPSCAAIADFLQGACVNCHAVGGAPCDCHPKALLPAIIQRELCTLLA</sequence>
<proteinExistence type="predicted"/>
<protein>
    <submittedName>
        <fullName evidence="1">Uncharacterized protein</fullName>
    </submittedName>
</protein>